<dbReference type="EMBL" id="JAHLQT010044109">
    <property type="protein sequence ID" value="KAG7154644.1"/>
    <property type="molecule type" value="Genomic_DNA"/>
</dbReference>
<feature type="domain" description="SAM-dependent MTase RsmB/NOP-type" evidence="7">
    <location>
        <begin position="124"/>
        <end position="276"/>
    </location>
</feature>
<feature type="binding site" evidence="5">
    <location>
        <begin position="239"/>
        <end position="245"/>
    </location>
    <ligand>
        <name>S-adenosyl-L-methionine</name>
        <dbReference type="ChEBI" id="CHEBI:59789"/>
    </ligand>
</feature>
<feature type="compositionally biased region" description="Basic residues" evidence="6">
    <location>
        <begin position="417"/>
        <end position="426"/>
    </location>
</feature>
<dbReference type="InterPro" id="IPR049561">
    <property type="entry name" value="NSUN5_7_fdxn-like"/>
</dbReference>
<dbReference type="Proteomes" id="UP000747542">
    <property type="component" value="Unassembled WGS sequence"/>
</dbReference>
<comment type="caution">
    <text evidence="5">Lacks conserved residue(s) required for the propagation of feature annotation.</text>
</comment>
<dbReference type="InterPro" id="IPR001678">
    <property type="entry name" value="MeTrfase_RsmB-F_NOP2_dom"/>
</dbReference>
<evidence type="ECO:0000256" key="5">
    <source>
        <dbReference type="PROSITE-ProRule" id="PRU01023"/>
    </source>
</evidence>
<keyword evidence="1 5" id="KW-0489">Methyltransferase</keyword>
<comment type="similarity">
    <text evidence="5">Belongs to the class I-like SAM-binding methyltransferase superfamily. RsmB/NOP family.</text>
</comment>
<dbReference type="GO" id="GO:0003723">
    <property type="term" value="F:RNA binding"/>
    <property type="evidence" value="ECO:0007669"/>
    <property type="project" value="UniProtKB-UniRule"/>
</dbReference>
<feature type="binding site" evidence="5">
    <location>
        <position position="263"/>
    </location>
    <ligand>
        <name>S-adenosyl-L-methionine</name>
        <dbReference type="ChEBI" id="CHEBI:59789"/>
    </ligand>
</feature>
<dbReference type="PANTHER" id="PTHR22807:SF4">
    <property type="entry name" value="28S RRNA (CYTOSINE-C(5))-METHYLTRANSFERASE"/>
    <property type="match status" value="1"/>
</dbReference>
<feature type="compositionally biased region" description="Basic and acidic residues" evidence="6">
    <location>
        <begin position="556"/>
        <end position="576"/>
    </location>
</feature>
<sequence length="673" mass="76816">MTEEYVHSVPVPQLYKEASKILKSYEEKQGSLKTLVYNGKYRSYNRIYGLLCNTVQNSTMIKTALTEAKLFTEQPMFNPHLAQVLTAELLRKGFLSGDCKPIVILRTYEEKIKSFMDFNSNKETLQKKKDFSPRYVRVNTLVSSLDRVHAQLADEGWQLQEYDPTQVTYDDYLHLIQNMDETTYLIDYHIPQLLVFPPNTPFWNSILYNKNAIILQNKASCIPVFLSSVNPGANVIDACAAPGNKTSYISAIMCNSGSILAVEKDLKRFKTLQKLMVEREATCVTCINQNFNKLSCVNFHDDEVSEQRIRGLATFQKYLLINALSFPSVKEVIYSTCSVNVEENEENVEKALEHYQDEFELENLGQKLSGWKHFGDPRFVFGEKCLRTIADIDMCQGFFIAKFVRKDKKCGDTSNSVKKKTKKRKQNALYEASSKSDMMPKTPVDSDYGKEMTYTEQHSDDKKVKAVTIPLENPDTCIQSVETNYTSKKKRKLKQGNEREAPKNPDIRSKQESKDSVKPNESDGVGNVESNGTELVNCSDELDKLPPSKRRKAKKRESVENKNIDISDINRDDNSRKPGNYDNGSTELDDKTLCNSKRKGKDVKLKHKKDNDMTGNSDICLRDDKDCLKSASKKAKLVEEGSGVSEFIEIMGREEETRPLTQKKKHKKKKLNN</sequence>
<evidence type="ECO:0000256" key="4">
    <source>
        <dbReference type="ARBA" id="ARBA00022884"/>
    </source>
</evidence>
<evidence type="ECO:0000313" key="8">
    <source>
        <dbReference type="EMBL" id="KAG7154644.1"/>
    </source>
</evidence>
<evidence type="ECO:0000259" key="7">
    <source>
        <dbReference type="PROSITE" id="PS51686"/>
    </source>
</evidence>
<dbReference type="PRINTS" id="PR02008">
    <property type="entry name" value="RCMTFAMILY"/>
</dbReference>
<proteinExistence type="inferred from homology"/>
<evidence type="ECO:0000256" key="3">
    <source>
        <dbReference type="ARBA" id="ARBA00022691"/>
    </source>
</evidence>
<organism evidence="8 9">
    <name type="scientific">Homarus americanus</name>
    <name type="common">American lobster</name>
    <dbReference type="NCBI Taxonomy" id="6706"/>
    <lineage>
        <taxon>Eukaryota</taxon>
        <taxon>Metazoa</taxon>
        <taxon>Ecdysozoa</taxon>
        <taxon>Arthropoda</taxon>
        <taxon>Crustacea</taxon>
        <taxon>Multicrustacea</taxon>
        <taxon>Malacostraca</taxon>
        <taxon>Eumalacostraca</taxon>
        <taxon>Eucarida</taxon>
        <taxon>Decapoda</taxon>
        <taxon>Pleocyemata</taxon>
        <taxon>Astacidea</taxon>
        <taxon>Nephropoidea</taxon>
        <taxon>Nephropidae</taxon>
        <taxon>Homarus</taxon>
    </lineage>
</organism>
<accession>A0A8J5JKA7</accession>
<reference evidence="8" key="1">
    <citation type="journal article" date="2021" name="Sci. Adv.">
        <title>The American lobster genome reveals insights on longevity, neural, and immune adaptations.</title>
        <authorList>
            <person name="Polinski J.M."/>
            <person name="Zimin A.V."/>
            <person name="Clark K.F."/>
            <person name="Kohn A.B."/>
            <person name="Sadowski N."/>
            <person name="Timp W."/>
            <person name="Ptitsyn A."/>
            <person name="Khanna P."/>
            <person name="Romanova D.Y."/>
            <person name="Williams P."/>
            <person name="Greenwood S.J."/>
            <person name="Moroz L.L."/>
            <person name="Walt D.R."/>
            <person name="Bodnar A.G."/>
        </authorList>
    </citation>
    <scope>NUCLEOTIDE SEQUENCE</scope>
    <source>
        <strain evidence="8">GMGI-L3</strain>
    </source>
</reference>
<keyword evidence="2 5" id="KW-0808">Transferase</keyword>
<feature type="active site" description="Nucleophile" evidence="5">
    <location>
        <position position="337"/>
    </location>
</feature>
<dbReference type="InterPro" id="IPR023267">
    <property type="entry name" value="RCMT"/>
</dbReference>
<evidence type="ECO:0000256" key="1">
    <source>
        <dbReference type="ARBA" id="ARBA00022603"/>
    </source>
</evidence>
<dbReference type="Pfam" id="PF21148">
    <property type="entry name" value="NSUN5_fdxn-like"/>
    <property type="match status" value="1"/>
</dbReference>
<evidence type="ECO:0000256" key="6">
    <source>
        <dbReference type="SAM" id="MobiDB-lite"/>
    </source>
</evidence>
<feature type="region of interest" description="Disordered" evidence="6">
    <location>
        <begin position="480"/>
        <end position="616"/>
    </location>
</feature>
<feature type="compositionally biased region" description="Basic residues" evidence="6">
    <location>
        <begin position="596"/>
        <end position="608"/>
    </location>
</feature>
<dbReference type="Gene3D" id="3.30.70.1170">
    <property type="entry name" value="Sun protein, domain 3"/>
    <property type="match status" value="1"/>
</dbReference>
<protein>
    <submittedName>
        <fullName evidence="8">28S rRNA (Cytosine-C(5))-methyltransferase-like 3</fullName>
    </submittedName>
</protein>
<dbReference type="GO" id="GO:0008173">
    <property type="term" value="F:RNA methyltransferase activity"/>
    <property type="evidence" value="ECO:0007669"/>
    <property type="project" value="InterPro"/>
</dbReference>
<feature type="domain" description="SAM-dependent MTase RsmB/NOP-type" evidence="7">
    <location>
        <begin position="305"/>
        <end position="406"/>
    </location>
</feature>
<dbReference type="PROSITE" id="PS51686">
    <property type="entry name" value="SAM_MT_RSMB_NOP"/>
    <property type="match status" value="2"/>
</dbReference>
<dbReference type="Gene3D" id="3.40.50.150">
    <property type="entry name" value="Vaccinia Virus protein VP39"/>
    <property type="match status" value="2"/>
</dbReference>
<keyword evidence="9" id="KW-1185">Reference proteome</keyword>
<feature type="region of interest" description="Disordered" evidence="6">
    <location>
        <begin position="411"/>
        <end position="462"/>
    </location>
</feature>
<dbReference type="Pfam" id="PF01189">
    <property type="entry name" value="Methyltr_RsmB-F"/>
    <property type="match status" value="2"/>
</dbReference>
<evidence type="ECO:0000313" key="9">
    <source>
        <dbReference type="Proteomes" id="UP000747542"/>
    </source>
</evidence>
<keyword evidence="4 5" id="KW-0694">RNA-binding</keyword>
<dbReference type="SUPFAM" id="SSF53335">
    <property type="entry name" value="S-adenosyl-L-methionine-dependent methyltransferases"/>
    <property type="match status" value="1"/>
</dbReference>
<gene>
    <name evidence="8" type="primary">Nsun-L3</name>
    <name evidence="8" type="ORF">Hamer_G014994</name>
</gene>
<comment type="caution">
    <text evidence="8">The sequence shown here is derived from an EMBL/GenBank/DDBJ whole genome shotgun (WGS) entry which is preliminary data.</text>
</comment>
<feature type="region of interest" description="Disordered" evidence="6">
    <location>
        <begin position="652"/>
        <end position="673"/>
    </location>
</feature>
<feature type="compositionally biased region" description="Basic residues" evidence="6">
    <location>
        <begin position="661"/>
        <end position="673"/>
    </location>
</feature>
<name>A0A8J5JKA7_HOMAM</name>
<feature type="compositionally biased region" description="Basic and acidic residues" evidence="6">
    <location>
        <begin position="495"/>
        <end position="521"/>
    </location>
</feature>
<dbReference type="AlphaFoldDB" id="A0A8J5JKA7"/>
<dbReference type="GO" id="GO:0070475">
    <property type="term" value="P:rRNA base methylation"/>
    <property type="evidence" value="ECO:0007669"/>
    <property type="project" value="TreeGrafter"/>
</dbReference>
<dbReference type="GO" id="GO:0005730">
    <property type="term" value="C:nucleolus"/>
    <property type="evidence" value="ECO:0007669"/>
    <property type="project" value="TreeGrafter"/>
</dbReference>
<dbReference type="PANTHER" id="PTHR22807">
    <property type="entry name" value="NOP2 YEAST -RELATED NOL1/NOP2/FMU SUN DOMAIN-CONTAINING"/>
    <property type="match status" value="1"/>
</dbReference>
<keyword evidence="3 5" id="KW-0949">S-adenosyl-L-methionine</keyword>
<evidence type="ECO:0000256" key="2">
    <source>
        <dbReference type="ARBA" id="ARBA00022679"/>
    </source>
</evidence>
<dbReference type="InterPro" id="IPR049560">
    <property type="entry name" value="MeTrfase_RsmB-F_NOP2_cat"/>
</dbReference>
<dbReference type="InterPro" id="IPR029063">
    <property type="entry name" value="SAM-dependent_MTases_sf"/>
</dbReference>